<name>A0A9W4UPM2_9PLEO</name>
<feature type="compositionally biased region" description="Basic and acidic residues" evidence="1">
    <location>
        <begin position="288"/>
        <end position="299"/>
    </location>
</feature>
<feature type="region of interest" description="Disordered" evidence="1">
    <location>
        <begin position="88"/>
        <end position="582"/>
    </location>
</feature>
<feature type="compositionally biased region" description="Low complexity" evidence="1">
    <location>
        <begin position="418"/>
        <end position="432"/>
    </location>
</feature>
<dbReference type="Proteomes" id="UP001152607">
    <property type="component" value="Unassembled WGS sequence"/>
</dbReference>
<feature type="compositionally biased region" description="Basic residues" evidence="1">
    <location>
        <begin position="552"/>
        <end position="562"/>
    </location>
</feature>
<comment type="caution">
    <text evidence="2">The sequence shown here is derived from an EMBL/GenBank/DDBJ whole genome shotgun (WGS) entry which is preliminary data.</text>
</comment>
<sequence>MAPVAQTPDVNESDDSSNARFNSWLEKHGEAEYDIYKSEDAISALSYDQWVKSTHVLGPYLLHVTMDIWNEPSSNEDEASEVEAVDVISRNQRTSTRPKNVATNGYGMRQSIKSSGSTSRPNSDEASGPTKRKKKSKKHSLSHEIVKSDESDAQEEVLANERRKSGGRKKKHFLSEAIIAPEDMDDDATSVDATAMNIADAIQPTEPEHRTPVAFTSANTPKAKSVKKPKKKSLPQKSSQPDDEDGPATKKLVAPNASAASPGALSASRRGLRARTAAQQNPYQHNAKLFEDQLDDEKSGGSNVEISPKKQTIKFKRTSRPIEEVTEETPMVNVDDDDDDDAEPGLSDDLLPNMGRAYYKGKGRAWRKTEEDEDEEFITKTKVDPPNPAKRAGRRKSTQSAVYAPDDSADREAPMATPAIAQNAPASISSPSSKPPRKKPGPKPGFKKAQAAARKLQMDQNGAEPATQVKQEMTPKIKREKTKEPLVTTPSSLKKLGKQKSGPRRSQPKSEEYILDSSDTDVADQQAVVGNRQKSVELPAVEPTHQPPRSTGKPRGRPRGRPRRSDQSTLSKATVDSDDDAMSIEMNEAVPAPTVATSIGTGSAEPAAAISEQPLIGTEDSNEVEKKLPDSVQNEIEGPVLQSQMTE</sequence>
<organism evidence="2 3">
    <name type="scientific">Periconia digitata</name>
    <dbReference type="NCBI Taxonomy" id="1303443"/>
    <lineage>
        <taxon>Eukaryota</taxon>
        <taxon>Fungi</taxon>
        <taxon>Dikarya</taxon>
        <taxon>Ascomycota</taxon>
        <taxon>Pezizomycotina</taxon>
        <taxon>Dothideomycetes</taxon>
        <taxon>Pleosporomycetidae</taxon>
        <taxon>Pleosporales</taxon>
        <taxon>Massarineae</taxon>
        <taxon>Periconiaceae</taxon>
        <taxon>Periconia</taxon>
    </lineage>
</organism>
<feature type="compositionally biased region" description="Polar residues" evidence="1">
    <location>
        <begin position="89"/>
        <end position="103"/>
    </location>
</feature>
<feature type="compositionally biased region" description="Basic residues" evidence="1">
    <location>
        <begin position="130"/>
        <end position="140"/>
    </location>
</feature>
<evidence type="ECO:0000256" key="1">
    <source>
        <dbReference type="SAM" id="MobiDB-lite"/>
    </source>
</evidence>
<feature type="compositionally biased region" description="Polar residues" evidence="1">
    <location>
        <begin position="111"/>
        <end position="125"/>
    </location>
</feature>
<evidence type="ECO:0000313" key="3">
    <source>
        <dbReference type="Proteomes" id="UP001152607"/>
    </source>
</evidence>
<evidence type="ECO:0000313" key="2">
    <source>
        <dbReference type="EMBL" id="CAI6338477.1"/>
    </source>
</evidence>
<accession>A0A9W4UPM2</accession>
<feature type="compositionally biased region" description="Basic residues" evidence="1">
    <location>
        <begin position="495"/>
        <end position="507"/>
    </location>
</feature>
<dbReference type="OrthoDB" id="3795696at2759"/>
<feature type="region of interest" description="Disordered" evidence="1">
    <location>
        <begin position="596"/>
        <end position="647"/>
    </location>
</feature>
<protein>
    <submittedName>
        <fullName evidence="2">Uncharacterized protein</fullName>
    </submittedName>
</protein>
<feature type="compositionally biased region" description="Basic and acidic residues" evidence="1">
    <location>
        <begin position="141"/>
        <end position="150"/>
    </location>
</feature>
<feature type="compositionally biased region" description="Acidic residues" evidence="1">
    <location>
        <begin position="334"/>
        <end position="343"/>
    </location>
</feature>
<feature type="compositionally biased region" description="Basic and acidic residues" evidence="1">
    <location>
        <begin position="473"/>
        <end position="484"/>
    </location>
</feature>
<feature type="compositionally biased region" description="Low complexity" evidence="1">
    <location>
        <begin position="254"/>
        <end position="278"/>
    </location>
</feature>
<feature type="compositionally biased region" description="Basic residues" evidence="1">
    <location>
        <begin position="224"/>
        <end position="234"/>
    </location>
</feature>
<keyword evidence="3" id="KW-1185">Reference proteome</keyword>
<dbReference type="EMBL" id="CAOQHR010000008">
    <property type="protein sequence ID" value="CAI6338477.1"/>
    <property type="molecule type" value="Genomic_DNA"/>
</dbReference>
<reference evidence="2" key="1">
    <citation type="submission" date="2023-01" db="EMBL/GenBank/DDBJ databases">
        <authorList>
            <person name="Van Ghelder C."/>
            <person name="Rancurel C."/>
        </authorList>
    </citation>
    <scope>NUCLEOTIDE SEQUENCE</scope>
    <source>
        <strain evidence="2">CNCM I-4278</strain>
    </source>
</reference>
<proteinExistence type="predicted"/>
<dbReference type="AlphaFoldDB" id="A0A9W4UPM2"/>
<gene>
    <name evidence="2" type="ORF">PDIGIT_LOCUS11605</name>
</gene>